<dbReference type="EMBL" id="JBELPZ010000009">
    <property type="protein sequence ID" value="MFL9844836.1"/>
    <property type="molecule type" value="Genomic_DNA"/>
</dbReference>
<organism evidence="1 2">
    <name type="scientific">Flavobacterium rhizosphaerae</name>
    <dbReference type="NCBI Taxonomy" id="3163298"/>
    <lineage>
        <taxon>Bacteria</taxon>
        <taxon>Pseudomonadati</taxon>
        <taxon>Bacteroidota</taxon>
        <taxon>Flavobacteriia</taxon>
        <taxon>Flavobacteriales</taxon>
        <taxon>Flavobacteriaceae</taxon>
        <taxon>Flavobacterium</taxon>
    </lineage>
</organism>
<evidence type="ECO:0000313" key="2">
    <source>
        <dbReference type="Proteomes" id="UP001629156"/>
    </source>
</evidence>
<dbReference type="RefSeq" id="WP_408085091.1">
    <property type="nucleotide sequence ID" value="NZ_JBELPZ010000009.1"/>
</dbReference>
<evidence type="ECO:0000313" key="1">
    <source>
        <dbReference type="EMBL" id="MFL9844836.1"/>
    </source>
</evidence>
<keyword evidence="2" id="KW-1185">Reference proteome</keyword>
<comment type="caution">
    <text evidence="1">The sequence shown here is derived from an EMBL/GenBank/DDBJ whole genome shotgun (WGS) entry which is preliminary data.</text>
</comment>
<dbReference type="InterPro" id="IPR002763">
    <property type="entry name" value="DUF72"/>
</dbReference>
<gene>
    <name evidence="1" type="ORF">ABS766_10445</name>
</gene>
<accession>A0ABW8YWZ5</accession>
<reference evidence="1 2" key="1">
    <citation type="submission" date="2024-06" db="EMBL/GenBank/DDBJ databases">
        <authorList>
            <person name="Kaempfer P."/>
            <person name="Viver T."/>
        </authorList>
    </citation>
    <scope>NUCLEOTIDE SEQUENCE [LARGE SCALE GENOMIC DNA]</scope>
    <source>
        <strain evidence="1 2">ST-119</strain>
    </source>
</reference>
<dbReference type="Proteomes" id="UP001629156">
    <property type="component" value="Unassembled WGS sequence"/>
</dbReference>
<dbReference type="Gene3D" id="3.20.20.410">
    <property type="entry name" value="Protein of unknown function UPF0759"/>
    <property type="match status" value="1"/>
</dbReference>
<dbReference type="InterPro" id="IPR036520">
    <property type="entry name" value="UPF0759_sf"/>
</dbReference>
<dbReference type="PANTHER" id="PTHR30348">
    <property type="entry name" value="UNCHARACTERIZED PROTEIN YECE"/>
    <property type="match status" value="1"/>
</dbReference>
<proteinExistence type="predicted"/>
<protein>
    <submittedName>
        <fullName evidence="1">DUF72 domain-containing protein</fullName>
    </submittedName>
</protein>
<dbReference type="PANTHER" id="PTHR30348:SF4">
    <property type="entry name" value="DUF72 DOMAIN-CONTAINING PROTEIN"/>
    <property type="match status" value="1"/>
</dbReference>
<name>A0ABW8YWZ5_9FLAO</name>
<dbReference type="SUPFAM" id="SSF117396">
    <property type="entry name" value="TM1631-like"/>
    <property type="match status" value="1"/>
</dbReference>
<dbReference type="Pfam" id="PF01904">
    <property type="entry name" value="DUF72"/>
    <property type="match status" value="1"/>
</dbReference>
<sequence>MKETNLHTGCSSYATQSWQPVFYPEGLPKKQWFEYYCKYFDTYELNATFYRFPTVKSLQSWYHKTPQAFTFSIKVPKTITHIKRLVDCNEEIEKFYATAREGLKDKLGCVLFQLPPSFSYTPERLDAVIMATNPDFNNVVEFRNESWWNEGVIKRLADNNITFCSVNYPKLPTTVIKTTQTGYVRMHGNPKLFYAEYTQQQIETLYEDIMSQNFKQTYLYFNNTASSAAIINALQVKNMNAK</sequence>